<dbReference type="InterPro" id="IPR022742">
    <property type="entry name" value="Hydrolase_4"/>
</dbReference>
<reference evidence="2 3" key="1">
    <citation type="journal article" date="2019" name="Nat. Commun.">
        <title>The antimicrobial potential of Streptomyces from insect microbiomes.</title>
        <authorList>
            <person name="Chevrette M.G."/>
            <person name="Carlson C.M."/>
            <person name="Ortega H.E."/>
            <person name="Thomas C."/>
            <person name="Ananiev G.E."/>
            <person name="Barns K.J."/>
            <person name="Book A.J."/>
            <person name="Cagnazzo J."/>
            <person name="Carlos C."/>
            <person name="Flanigan W."/>
            <person name="Grubbs K.J."/>
            <person name="Horn H.A."/>
            <person name="Hoffmann F.M."/>
            <person name="Klassen J.L."/>
            <person name="Knack J.J."/>
            <person name="Lewin G.R."/>
            <person name="McDonald B.R."/>
            <person name="Muller L."/>
            <person name="Melo W.G.P."/>
            <person name="Pinto-Tomas A.A."/>
            <person name="Schmitz A."/>
            <person name="Wendt-Pienkowski E."/>
            <person name="Wildman S."/>
            <person name="Zhao M."/>
            <person name="Zhang F."/>
            <person name="Bugni T.S."/>
            <person name="Andes D.R."/>
            <person name="Pupo M.T."/>
            <person name="Currie C.R."/>
        </authorList>
    </citation>
    <scope>NUCLEOTIDE SEQUENCE [LARGE SCALE GENOMIC DNA]</scope>
    <source>
        <strain evidence="2 3">SID5840</strain>
    </source>
</reference>
<evidence type="ECO:0000313" key="2">
    <source>
        <dbReference type="EMBL" id="MYR35488.1"/>
    </source>
</evidence>
<protein>
    <submittedName>
        <fullName evidence="2">Alpha/beta fold hydrolase</fullName>
    </submittedName>
</protein>
<feature type="domain" description="Serine aminopeptidase S33" evidence="1">
    <location>
        <begin position="24"/>
        <end position="143"/>
    </location>
</feature>
<dbReference type="GO" id="GO:0016787">
    <property type="term" value="F:hydrolase activity"/>
    <property type="evidence" value="ECO:0007669"/>
    <property type="project" value="UniProtKB-KW"/>
</dbReference>
<keyword evidence="2" id="KW-0378">Hydrolase</keyword>
<comment type="caution">
    <text evidence="2">The sequence shown here is derived from an EMBL/GenBank/DDBJ whole genome shotgun (WGS) entry which is preliminary data.</text>
</comment>
<dbReference type="Pfam" id="PF12146">
    <property type="entry name" value="Hydrolase_4"/>
    <property type="match status" value="1"/>
</dbReference>
<dbReference type="Proteomes" id="UP000467124">
    <property type="component" value="Unassembled WGS sequence"/>
</dbReference>
<gene>
    <name evidence="2" type="ORF">GTW20_25300</name>
</gene>
<evidence type="ECO:0000313" key="3">
    <source>
        <dbReference type="Proteomes" id="UP000467124"/>
    </source>
</evidence>
<dbReference type="AlphaFoldDB" id="A0A7K2IZW8"/>
<name>A0A7K2IZW8_9ACTN</name>
<organism evidence="2 3">
    <name type="scientific">Nocardiopsis alba</name>
    <dbReference type="NCBI Taxonomy" id="53437"/>
    <lineage>
        <taxon>Bacteria</taxon>
        <taxon>Bacillati</taxon>
        <taxon>Actinomycetota</taxon>
        <taxon>Actinomycetes</taxon>
        <taxon>Streptosporangiales</taxon>
        <taxon>Nocardiopsidaceae</taxon>
        <taxon>Nocardiopsis</taxon>
    </lineage>
</organism>
<evidence type="ECO:0000259" key="1">
    <source>
        <dbReference type="Pfam" id="PF12146"/>
    </source>
</evidence>
<dbReference type="Gene3D" id="3.40.50.1820">
    <property type="entry name" value="alpha/beta hydrolase"/>
    <property type="match status" value="1"/>
</dbReference>
<proteinExistence type="predicted"/>
<dbReference type="RefSeq" id="WP_161112111.1">
    <property type="nucleotide sequence ID" value="NZ_WWHY01000001.1"/>
</dbReference>
<dbReference type="SUPFAM" id="SSF53474">
    <property type="entry name" value="alpha/beta-Hydrolases"/>
    <property type="match status" value="1"/>
</dbReference>
<dbReference type="InterPro" id="IPR029058">
    <property type="entry name" value="AB_hydrolase_fold"/>
</dbReference>
<sequence length="260" mass="28713">MRTLDVVSADGVFLDTVLHPAKADPVGTVVQAHGITVDKDEGGMFVRLAEALSDRGFDVIRFSYRGHGESGGTPQGVTVTGEIIDLQSIIELALERRPEPLSVVAASFGAVSSSLLLPVLGDRIDSLVLWNPVLDLEHTFLNPDLPWGLENFNPEQQRRLHTDGRLLIDDEFPISPIMWREFGLYDPLDTYMASPVPSLVVHGDQDSYVSYDIARTAATSRSDTDFHTVRGSDHGFDSTERENEAIRVSADWLETRAKRV</sequence>
<dbReference type="EMBL" id="WWHY01000001">
    <property type="protein sequence ID" value="MYR35488.1"/>
    <property type="molecule type" value="Genomic_DNA"/>
</dbReference>
<accession>A0A7K2IZW8</accession>